<dbReference type="AlphaFoldDB" id="A0A1G9M344"/>
<proteinExistence type="predicted"/>
<organism evidence="2 3">
    <name type="scientific">Lentzea albidocapillata subsp. violacea</name>
    <dbReference type="NCBI Taxonomy" id="128104"/>
    <lineage>
        <taxon>Bacteria</taxon>
        <taxon>Bacillati</taxon>
        <taxon>Actinomycetota</taxon>
        <taxon>Actinomycetes</taxon>
        <taxon>Pseudonocardiales</taxon>
        <taxon>Pseudonocardiaceae</taxon>
        <taxon>Lentzea</taxon>
    </lineage>
</organism>
<sequence>MAQENVGADAVLGAVAGVAGGAVAGAAMAFKAASSMMDRLTAGSSSQQFNVDKDTVLKAGKVIHDQLDLLEKAYKDNVPKLRIPGSDDKVSEDVVNAWNDRLVYHDDSYANRITLYMEKLRSLSEQLKSSAQQYGYTEDEVQAVFSKAKE</sequence>
<keyword evidence="1" id="KW-1133">Transmembrane helix</keyword>
<evidence type="ECO:0000313" key="3">
    <source>
        <dbReference type="Proteomes" id="UP000199682"/>
    </source>
</evidence>
<feature type="transmembrane region" description="Helical" evidence="1">
    <location>
        <begin position="6"/>
        <end position="30"/>
    </location>
</feature>
<reference evidence="3" key="1">
    <citation type="submission" date="2016-10" db="EMBL/GenBank/DDBJ databases">
        <authorList>
            <person name="Varghese N."/>
            <person name="Submissions S."/>
        </authorList>
    </citation>
    <scope>NUCLEOTIDE SEQUENCE [LARGE SCALE GENOMIC DNA]</scope>
    <source>
        <strain evidence="3">DSM 44796</strain>
    </source>
</reference>
<protein>
    <recommendedName>
        <fullName evidence="4">Excreted virulence factor EspC, type VII ESX diderm</fullName>
    </recommendedName>
</protein>
<dbReference type="EMBL" id="FNET01000012">
    <property type="protein sequence ID" value="SDL68367.1"/>
    <property type="molecule type" value="Genomic_DNA"/>
</dbReference>
<accession>A0A1G9M344</accession>
<dbReference type="Proteomes" id="UP000199682">
    <property type="component" value="Unassembled WGS sequence"/>
</dbReference>
<dbReference type="RefSeq" id="WP_090009341.1">
    <property type="nucleotide sequence ID" value="NZ_FNET01000012.1"/>
</dbReference>
<name>A0A1G9M344_9PSEU</name>
<evidence type="ECO:0008006" key="4">
    <source>
        <dbReference type="Google" id="ProtNLM"/>
    </source>
</evidence>
<evidence type="ECO:0000313" key="2">
    <source>
        <dbReference type="EMBL" id="SDL68367.1"/>
    </source>
</evidence>
<evidence type="ECO:0000256" key="1">
    <source>
        <dbReference type="SAM" id="Phobius"/>
    </source>
</evidence>
<keyword evidence="1" id="KW-0812">Transmembrane</keyword>
<gene>
    <name evidence="2" type="ORF">SAMN04488074_112259</name>
</gene>
<keyword evidence="1" id="KW-0472">Membrane</keyword>